<keyword evidence="5" id="KW-1185">Reference proteome</keyword>
<dbReference type="Pfam" id="PF00583">
    <property type="entry name" value="Acetyltransf_1"/>
    <property type="match status" value="1"/>
</dbReference>
<dbReference type="Proteomes" id="UP000326936">
    <property type="component" value="Chromosome"/>
</dbReference>
<dbReference type="InterPro" id="IPR050832">
    <property type="entry name" value="Bact_Acetyltransf"/>
</dbReference>
<evidence type="ECO:0000256" key="2">
    <source>
        <dbReference type="ARBA" id="ARBA00023315"/>
    </source>
</evidence>
<gene>
    <name evidence="4" type="ORF">FIV01_07620</name>
</gene>
<accession>A0A5P9CJ88</accession>
<organism evidence="4 5">
    <name type="scientific">Vibrio aquimaris</name>
    <dbReference type="NCBI Taxonomy" id="2587862"/>
    <lineage>
        <taxon>Bacteria</taxon>
        <taxon>Pseudomonadati</taxon>
        <taxon>Pseudomonadota</taxon>
        <taxon>Gammaproteobacteria</taxon>
        <taxon>Vibrionales</taxon>
        <taxon>Vibrionaceae</taxon>
        <taxon>Vibrio</taxon>
    </lineage>
</organism>
<protein>
    <submittedName>
        <fullName evidence="4">Acetyltransferase (GNAT) family protein</fullName>
    </submittedName>
</protein>
<dbReference type="CDD" id="cd04301">
    <property type="entry name" value="NAT_SF"/>
    <property type="match status" value="1"/>
</dbReference>
<keyword evidence="1 4" id="KW-0808">Transferase</keyword>
<dbReference type="PANTHER" id="PTHR43877">
    <property type="entry name" value="AMINOALKYLPHOSPHONATE N-ACETYLTRANSFERASE-RELATED-RELATED"/>
    <property type="match status" value="1"/>
</dbReference>
<reference evidence="4 5" key="1">
    <citation type="submission" date="2019-10" db="EMBL/GenBank/DDBJ databases">
        <title>Complete genome sequence of Vibrio sp. strain THAF100, isolated from non-filtered water from the water column of tank 6 of a marine aquarium containing stony-coral fragments. Water maintained at 26 degree C.</title>
        <authorList>
            <person name="Ruckert C."/>
            <person name="Franco A."/>
            <person name="Kalinowski J."/>
            <person name="Glaeser S."/>
        </authorList>
    </citation>
    <scope>NUCLEOTIDE SEQUENCE [LARGE SCALE GENOMIC DNA]</scope>
    <source>
        <strain evidence="4 5">THAF100</strain>
    </source>
</reference>
<dbReference type="KEGG" id="vaq:FIV01_07620"/>
<proteinExistence type="predicted"/>
<dbReference type="InterPro" id="IPR016181">
    <property type="entry name" value="Acyl_CoA_acyltransferase"/>
</dbReference>
<dbReference type="Gene3D" id="3.40.630.30">
    <property type="match status" value="1"/>
</dbReference>
<sequence>MKFRQAAFKDIDMMAEIRLSVVENVLSDPSKITRKMYEDYLDRRGRGWVCELDNKVIGFSYADREVNSIWALFVLREYEGIGVGKGLIQLATCWLFDLGAKKVTLDTEANTRADIFYKSQGWTREGMKNEHEVTYSLLCAHMPNK</sequence>
<dbReference type="PROSITE" id="PS51186">
    <property type="entry name" value="GNAT"/>
    <property type="match status" value="1"/>
</dbReference>
<feature type="domain" description="N-acetyltransferase" evidence="3">
    <location>
        <begin position="1"/>
        <end position="140"/>
    </location>
</feature>
<evidence type="ECO:0000256" key="1">
    <source>
        <dbReference type="ARBA" id="ARBA00022679"/>
    </source>
</evidence>
<dbReference type="AlphaFoldDB" id="A0A5P9CJ88"/>
<dbReference type="GO" id="GO:0016747">
    <property type="term" value="F:acyltransferase activity, transferring groups other than amino-acyl groups"/>
    <property type="evidence" value="ECO:0007669"/>
    <property type="project" value="InterPro"/>
</dbReference>
<dbReference type="EMBL" id="CP045350">
    <property type="protein sequence ID" value="QFT26294.1"/>
    <property type="molecule type" value="Genomic_DNA"/>
</dbReference>
<dbReference type="InterPro" id="IPR000182">
    <property type="entry name" value="GNAT_dom"/>
</dbReference>
<evidence type="ECO:0000313" key="4">
    <source>
        <dbReference type="EMBL" id="QFT26294.1"/>
    </source>
</evidence>
<dbReference type="SUPFAM" id="SSF55729">
    <property type="entry name" value="Acyl-CoA N-acyltransferases (Nat)"/>
    <property type="match status" value="1"/>
</dbReference>
<keyword evidence="2" id="KW-0012">Acyltransferase</keyword>
<evidence type="ECO:0000313" key="5">
    <source>
        <dbReference type="Proteomes" id="UP000326936"/>
    </source>
</evidence>
<name>A0A5P9CJ88_9VIBR</name>
<dbReference type="RefSeq" id="WP_216649446.1">
    <property type="nucleotide sequence ID" value="NZ_CBCSDK010000004.1"/>
</dbReference>
<evidence type="ECO:0000259" key="3">
    <source>
        <dbReference type="PROSITE" id="PS51186"/>
    </source>
</evidence>